<dbReference type="GO" id="GO:0016020">
    <property type="term" value="C:membrane"/>
    <property type="evidence" value="ECO:0007669"/>
    <property type="project" value="UniProtKB-SubCell"/>
</dbReference>
<evidence type="ECO:0000256" key="7">
    <source>
        <dbReference type="SAM" id="Phobius"/>
    </source>
</evidence>
<feature type="transmembrane region" description="Helical" evidence="7">
    <location>
        <begin position="257"/>
        <end position="277"/>
    </location>
</feature>
<organism evidence="8 9">
    <name type="scientific">Anaerotignum lactatifermentans DSM 14214</name>
    <dbReference type="NCBI Taxonomy" id="1121323"/>
    <lineage>
        <taxon>Bacteria</taxon>
        <taxon>Bacillati</taxon>
        <taxon>Bacillota</taxon>
        <taxon>Clostridia</taxon>
        <taxon>Lachnospirales</taxon>
        <taxon>Anaerotignaceae</taxon>
        <taxon>Anaerotignum</taxon>
    </lineage>
</organism>
<feature type="transmembrane region" description="Helical" evidence="7">
    <location>
        <begin position="126"/>
        <end position="149"/>
    </location>
</feature>
<dbReference type="InterPro" id="IPR004776">
    <property type="entry name" value="Mem_transp_PIN-like"/>
</dbReference>
<reference evidence="8 9" key="1">
    <citation type="submission" date="2016-11" db="EMBL/GenBank/DDBJ databases">
        <authorList>
            <person name="Jaros S."/>
            <person name="Januszkiewicz K."/>
            <person name="Wedrychowicz H."/>
        </authorList>
    </citation>
    <scope>NUCLEOTIDE SEQUENCE [LARGE SCALE GENOMIC DNA]</scope>
    <source>
        <strain evidence="8 9">DSM 14214</strain>
    </source>
</reference>
<dbReference type="OrthoDB" id="9794315at2"/>
<dbReference type="PANTHER" id="PTHR36838">
    <property type="entry name" value="AUXIN EFFLUX CARRIER FAMILY PROTEIN"/>
    <property type="match status" value="1"/>
</dbReference>
<keyword evidence="9" id="KW-1185">Reference proteome</keyword>
<dbReference type="Proteomes" id="UP000183975">
    <property type="component" value="Unassembled WGS sequence"/>
</dbReference>
<evidence type="ECO:0000256" key="4">
    <source>
        <dbReference type="ARBA" id="ARBA00022692"/>
    </source>
</evidence>
<dbReference type="AlphaFoldDB" id="A0A1M6N4G3"/>
<evidence type="ECO:0000256" key="5">
    <source>
        <dbReference type="ARBA" id="ARBA00022989"/>
    </source>
</evidence>
<evidence type="ECO:0000256" key="1">
    <source>
        <dbReference type="ARBA" id="ARBA00004141"/>
    </source>
</evidence>
<name>A0A1M6N4G3_9FIRM</name>
<feature type="transmembrane region" description="Helical" evidence="7">
    <location>
        <begin position="289"/>
        <end position="311"/>
    </location>
</feature>
<feature type="transmembrane region" description="Helical" evidence="7">
    <location>
        <begin position="68"/>
        <end position="87"/>
    </location>
</feature>
<dbReference type="Pfam" id="PF03547">
    <property type="entry name" value="Mem_trans"/>
    <property type="match status" value="1"/>
</dbReference>
<dbReference type="PANTHER" id="PTHR36838:SF4">
    <property type="entry name" value="AUXIN EFFLUX CARRIER FAMILY PROTEIN"/>
    <property type="match status" value="1"/>
</dbReference>
<evidence type="ECO:0000313" key="8">
    <source>
        <dbReference type="EMBL" id="SHJ90578.1"/>
    </source>
</evidence>
<protein>
    <submittedName>
        <fullName evidence="8">Uncharacterized protein</fullName>
    </submittedName>
</protein>
<keyword evidence="5 7" id="KW-1133">Transmembrane helix</keyword>
<dbReference type="RefSeq" id="WP_072849361.1">
    <property type="nucleotide sequence ID" value="NZ_FRAH01000009.1"/>
</dbReference>
<proteinExistence type="predicted"/>
<dbReference type="GO" id="GO:0055085">
    <property type="term" value="P:transmembrane transport"/>
    <property type="evidence" value="ECO:0007669"/>
    <property type="project" value="InterPro"/>
</dbReference>
<dbReference type="EMBL" id="FRAH01000009">
    <property type="protein sequence ID" value="SHJ90578.1"/>
    <property type="molecule type" value="Genomic_DNA"/>
</dbReference>
<keyword evidence="2" id="KW-0813">Transport</keyword>
<evidence type="ECO:0000256" key="3">
    <source>
        <dbReference type="ARBA" id="ARBA00022475"/>
    </source>
</evidence>
<gene>
    <name evidence="8" type="ORF">SAMN02745138_00762</name>
</gene>
<feature type="transmembrane region" description="Helical" evidence="7">
    <location>
        <begin position="227"/>
        <end position="250"/>
    </location>
</feature>
<evidence type="ECO:0000256" key="2">
    <source>
        <dbReference type="ARBA" id="ARBA00022448"/>
    </source>
</evidence>
<keyword evidence="4 7" id="KW-0812">Transmembrane</keyword>
<evidence type="ECO:0000313" key="9">
    <source>
        <dbReference type="Proteomes" id="UP000183975"/>
    </source>
</evidence>
<keyword evidence="6 7" id="KW-0472">Membrane</keyword>
<feature type="transmembrane region" description="Helical" evidence="7">
    <location>
        <begin position="170"/>
        <end position="189"/>
    </location>
</feature>
<comment type="subcellular location">
    <subcellularLocation>
        <location evidence="1">Membrane</location>
        <topology evidence="1">Multi-pass membrane protein</topology>
    </subcellularLocation>
</comment>
<accession>A0A1M6N4G3</accession>
<keyword evidence="3" id="KW-1003">Cell membrane</keyword>
<feature type="transmembrane region" description="Helical" evidence="7">
    <location>
        <begin position="6"/>
        <end position="24"/>
    </location>
</feature>
<sequence length="315" mass="35616">MEEMIFALEAVLPFVFMLACGYFLKRRGILTENFRQQGDALCFRFLFPVLVFQNIYTAEMPQTSIWRPIWFAIGVMVSSLLIFWLAVPRLEKDHRKIPVIIQSLYRGNFMIYGIPFSLRLGGEEAALIATAMTAVTLPLLNIAAIATYARYTEGEKVQWKDTVMQILKNPIIWGVLLGVLFFRLQIPIWEPVESCLADIAKIATPLSFLLLGSRLSGDMKGADSRTLFYMILVKQWVMPAVYLFCAMMIFHFSSVELVPVLIFLTAPGAITTYQLAIQFRADDVLAGAFVLYSMVVSVVSIFLFVMATGICQRII</sequence>
<evidence type="ECO:0000256" key="6">
    <source>
        <dbReference type="ARBA" id="ARBA00023136"/>
    </source>
</evidence>